<dbReference type="EMBL" id="MU274930">
    <property type="protein sequence ID" value="KAI0085528.1"/>
    <property type="molecule type" value="Genomic_DNA"/>
</dbReference>
<evidence type="ECO:0000313" key="2">
    <source>
        <dbReference type="Proteomes" id="UP001055072"/>
    </source>
</evidence>
<protein>
    <submittedName>
        <fullName evidence="1">Uncharacterized protein</fullName>
    </submittedName>
</protein>
<reference evidence="1" key="1">
    <citation type="journal article" date="2021" name="Environ. Microbiol.">
        <title>Gene family expansions and transcriptome signatures uncover fungal adaptations to wood decay.</title>
        <authorList>
            <person name="Hage H."/>
            <person name="Miyauchi S."/>
            <person name="Viragh M."/>
            <person name="Drula E."/>
            <person name="Min B."/>
            <person name="Chaduli D."/>
            <person name="Navarro D."/>
            <person name="Favel A."/>
            <person name="Norest M."/>
            <person name="Lesage-Meessen L."/>
            <person name="Balint B."/>
            <person name="Merenyi Z."/>
            <person name="de Eugenio L."/>
            <person name="Morin E."/>
            <person name="Martinez A.T."/>
            <person name="Baldrian P."/>
            <person name="Stursova M."/>
            <person name="Martinez M.J."/>
            <person name="Novotny C."/>
            <person name="Magnuson J.K."/>
            <person name="Spatafora J.W."/>
            <person name="Maurice S."/>
            <person name="Pangilinan J."/>
            <person name="Andreopoulos W."/>
            <person name="LaButti K."/>
            <person name="Hundley H."/>
            <person name="Na H."/>
            <person name="Kuo A."/>
            <person name="Barry K."/>
            <person name="Lipzen A."/>
            <person name="Henrissat B."/>
            <person name="Riley R."/>
            <person name="Ahrendt S."/>
            <person name="Nagy L.G."/>
            <person name="Grigoriev I.V."/>
            <person name="Martin F."/>
            <person name="Rosso M.N."/>
        </authorList>
    </citation>
    <scope>NUCLEOTIDE SEQUENCE</scope>
    <source>
        <strain evidence="1">CBS 384.51</strain>
    </source>
</reference>
<evidence type="ECO:0000313" key="1">
    <source>
        <dbReference type="EMBL" id="KAI0085528.1"/>
    </source>
</evidence>
<keyword evidence="2" id="KW-1185">Reference proteome</keyword>
<gene>
    <name evidence="1" type="ORF">BDY19DRAFT_439425</name>
</gene>
<name>A0ACB8TTY6_9APHY</name>
<accession>A0ACB8TTY6</accession>
<proteinExistence type="predicted"/>
<sequence length="141" mass="16101">MDGASAIIGIVAFGFTVFNKVDTILKTVRGASEELATLQELSTDIEVLLLALQRTDTDAHLRFRSPEELAYLDRLRARTQRCLEQVEVFAEKVQRPSRNGQGVRRIKMFNWYIKKNDFDDIARKMKDLESSLGLMMAFVNS</sequence>
<comment type="caution">
    <text evidence="1">The sequence shown here is derived from an EMBL/GenBank/DDBJ whole genome shotgun (WGS) entry which is preliminary data.</text>
</comment>
<organism evidence="1 2">
    <name type="scientific">Irpex rosettiformis</name>
    <dbReference type="NCBI Taxonomy" id="378272"/>
    <lineage>
        <taxon>Eukaryota</taxon>
        <taxon>Fungi</taxon>
        <taxon>Dikarya</taxon>
        <taxon>Basidiomycota</taxon>
        <taxon>Agaricomycotina</taxon>
        <taxon>Agaricomycetes</taxon>
        <taxon>Polyporales</taxon>
        <taxon>Irpicaceae</taxon>
        <taxon>Irpex</taxon>
    </lineage>
</organism>
<dbReference type="Proteomes" id="UP001055072">
    <property type="component" value="Unassembled WGS sequence"/>
</dbReference>